<dbReference type="EMBL" id="CCBQ010000025">
    <property type="protein sequence ID" value="CDO93483.1"/>
    <property type="molecule type" value="Genomic_DNA"/>
</dbReference>
<reference evidence="2 3" key="1">
    <citation type="submission" date="2014-03" db="EMBL/GenBank/DDBJ databases">
        <title>The genome of Kluyveromyces dobzhanskii.</title>
        <authorList>
            <person name="Nystedt B."/>
            <person name="Astrom S."/>
        </authorList>
    </citation>
    <scope>NUCLEOTIDE SEQUENCE [LARGE SCALE GENOMIC DNA]</scope>
    <source>
        <strain evidence="2 3">CBS 2104</strain>
    </source>
</reference>
<sequence length="402" mass="45865">MSDCNYSPHSLTSGLDAMSLKVVSPSKLNQRRPGSTVVEKQRKASASRRLVDADRSTPAEVVSKMKNENFHLQLELEEKNHEIAKLKSMLLPKLTPPAIDLRFTTSLRDPLYYHPESNKITNMSGAQVTYSDLVSHFSSSSYDGNRNGVDETSTVASTTTSRKEKNHMLFTRNILPFIRDCIDTYRGSHILNEEVLPIHEQFDKFYDKTLTKEERCEVITNVLAGLLRVQRLNVAALNRELELKTVERKMDYLATMFLNPQEYEIPRHTAMKRIRNQMLDVIISLYGELPSPSRMLTDSDKKLQDHSELLLKHTSNHKSHKNVQTHAEILPIGYTSSSSKPVRSVKKRMRNIKLTPFKTASQENVDPKDELDVDISDPLQLLLSERLRDGETDSTHSLTNSF</sequence>
<feature type="region of interest" description="Disordered" evidence="1">
    <location>
        <begin position="26"/>
        <end position="47"/>
    </location>
</feature>
<organism evidence="2 3">
    <name type="scientific">Kluyveromyces dobzhanskii CBS 2104</name>
    <dbReference type="NCBI Taxonomy" id="1427455"/>
    <lineage>
        <taxon>Eukaryota</taxon>
        <taxon>Fungi</taxon>
        <taxon>Dikarya</taxon>
        <taxon>Ascomycota</taxon>
        <taxon>Saccharomycotina</taxon>
        <taxon>Saccharomycetes</taxon>
        <taxon>Saccharomycetales</taxon>
        <taxon>Saccharomycetaceae</taxon>
        <taxon>Kluyveromyces</taxon>
    </lineage>
</organism>
<gene>
    <name evidence="2" type="ORF">KLDO_g1780</name>
</gene>
<dbReference type="PROSITE" id="PS00210">
    <property type="entry name" value="HEMOCYANIN_2"/>
    <property type="match status" value="1"/>
</dbReference>
<evidence type="ECO:0000313" key="2">
    <source>
        <dbReference type="EMBL" id="CDO93483.1"/>
    </source>
</evidence>
<dbReference type="Proteomes" id="UP000031516">
    <property type="component" value="Unassembled WGS sequence"/>
</dbReference>
<name>A0A0A8L348_9SACH</name>
<dbReference type="AlphaFoldDB" id="A0A0A8L348"/>
<dbReference type="OrthoDB" id="4068351at2759"/>
<comment type="caution">
    <text evidence="2">The sequence shown here is derived from an EMBL/GenBank/DDBJ whole genome shotgun (WGS) entry which is preliminary data.</text>
</comment>
<protein>
    <submittedName>
        <fullName evidence="2">WGS project CCBQ000000000 data, contig 00098</fullName>
    </submittedName>
</protein>
<evidence type="ECO:0000256" key="1">
    <source>
        <dbReference type="SAM" id="MobiDB-lite"/>
    </source>
</evidence>
<keyword evidence="3" id="KW-1185">Reference proteome</keyword>
<evidence type="ECO:0000313" key="3">
    <source>
        <dbReference type="Proteomes" id="UP000031516"/>
    </source>
</evidence>
<dbReference type="InterPro" id="IPR013788">
    <property type="entry name" value="Hemocyanin/hexamerin"/>
</dbReference>
<accession>A0A0A8L348</accession>
<proteinExistence type="predicted"/>